<dbReference type="EMBL" id="CP030053">
    <property type="protein sequence ID" value="QAU46771.1"/>
    <property type="molecule type" value="Genomic_DNA"/>
</dbReference>
<sequence length="77" mass="8180">MMHGSMGRARLWIRVFAAPALLAAATTTGLLAALLWGTAGQYVAWVTVGAPVAVVAGVWVRCRSQKTRPFSRTIPGK</sequence>
<proteinExistence type="predicted"/>
<evidence type="ECO:0000313" key="2">
    <source>
        <dbReference type="EMBL" id="QAU46771.1"/>
    </source>
</evidence>
<evidence type="ECO:0000313" key="3">
    <source>
        <dbReference type="EMBL" id="RXH09090.1"/>
    </source>
</evidence>
<name>A0AAE5X0Z5_9BRAD</name>
<protein>
    <submittedName>
        <fullName evidence="2">Uncharacterized protein</fullName>
    </submittedName>
</protein>
<dbReference type="RefSeq" id="WP_128951509.1">
    <property type="nucleotide sequence ID" value="NZ_CP030053.1"/>
</dbReference>
<keyword evidence="5" id="KW-1185">Reference proteome</keyword>
<reference evidence="3 5" key="2">
    <citation type="submission" date="2018-10" db="EMBL/GenBank/DDBJ databases">
        <title>Bradyrhizobium sp. nov., effective nodules isolated from peanut in China.</title>
        <authorList>
            <person name="Li Y."/>
        </authorList>
    </citation>
    <scope>NUCLEOTIDE SEQUENCE [LARGE SCALE GENOMIC DNA]</scope>
    <source>
        <strain evidence="3 5">CCBAU 53426</strain>
    </source>
</reference>
<dbReference type="Proteomes" id="UP000290401">
    <property type="component" value="Unassembled WGS sequence"/>
</dbReference>
<dbReference type="KEGG" id="bgz:XH91_16325"/>
<evidence type="ECO:0000313" key="4">
    <source>
        <dbReference type="Proteomes" id="UP000288972"/>
    </source>
</evidence>
<keyword evidence="1" id="KW-0472">Membrane</keyword>
<keyword evidence="1" id="KW-1133">Transmembrane helix</keyword>
<evidence type="ECO:0000313" key="5">
    <source>
        <dbReference type="Proteomes" id="UP000290401"/>
    </source>
</evidence>
<feature type="transmembrane region" description="Helical" evidence="1">
    <location>
        <begin position="42"/>
        <end position="62"/>
    </location>
</feature>
<evidence type="ECO:0000256" key="1">
    <source>
        <dbReference type="SAM" id="Phobius"/>
    </source>
</evidence>
<dbReference type="Proteomes" id="UP000288972">
    <property type="component" value="Chromosome"/>
</dbReference>
<keyword evidence="1" id="KW-0812">Transmembrane</keyword>
<accession>A0AAE5X0Z5</accession>
<dbReference type="EMBL" id="RDQZ01000027">
    <property type="protein sequence ID" value="RXH09090.1"/>
    <property type="molecule type" value="Genomic_DNA"/>
</dbReference>
<reference evidence="2 4" key="1">
    <citation type="submission" date="2018-06" db="EMBL/GenBank/DDBJ databases">
        <title>Comparative genomics of rhizobia nodulating Arachis hypogaea in China.</title>
        <authorList>
            <person name="Li Y."/>
        </authorList>
    </citation>
    <scope>NUCLEOTIDE SEQUENCE [LARGE SCALE GENOMIC DNA]</scope>
    <source>
        <strain evidence="2 4">CCBAU 51670</strain>
    </source>
</reference>
<dbReference type="AlphaFoldDB" id="A0AAE5X0Z5"/>
<gene>
    <name evidence="3" type="ORF">EAS56_27155</name>
    <name evidence="2" type="ORF">XH91_16325</name>
</gene>
<organism evidence="2 4">
    <name type="scientific">Bradyrhizobium guangzhouense</name>
    <dbReference type="NCBI Taxonomy" id="1325095"/>
    <lineage>
        <taxon>Bacteria</taxon>
        <taxon>Pseudomonadati</taxon>
        <taxon>Pseudomonadota</taxon>
        <taxon>Alphaproteobacteria</taxon>
        <taxon>Hyphomicrobiales</taxon>
        <taxon>Nitrobacteraceae</taxon>
        <taxon>Bradyrhizobium</taxon>
    </lineage>
</organism>